<dbReference type="GO" id="GO:0016020">
    <property type="term" value="C:membrane"/>
    <property type="evidence" value="ECO:0007669"/>
    <property type="project" value="UniProtKB-SubCell"/>
</dbReference>
<keyword evidence="7 11" id="KW-0249">Electron transport</keyword>
<comment type="subcellular location">
    <subcellularLocation>
        <location evidence="1">Membrane</location>
        <topology evidence="1">Multi-pass membrane protein</topology>
    </subcellularLocation>
</comment>
<dbReference type="GO" id="GO:0046872">
    <property type="term" value="F:metal ion binding"/>
    <property type="evidence" value="ECO:0007669"/>
    <property type="project" value="UniProtKB-KW"/>
</dbReference>
<dbReference type="PANTHER" id="PTHR23130">
    <property type="entry name" value="CYTOCHROME B561 AND DOMON DOMAIN-CONTAINING PROTEIN"/>
    <property type="match status" value="1"/>
</dbReference>
<dbReference type="PANTHER" id="PTHR23130:SF195">
    <property type="entry name" value="CYTOCHROME B561 AND DOMON DOMAIN-CONTAINING PROTEIN"/>
    <property type="match status" value="1"/>
</dbReference>
<dbReference type="CDD" id="cd09629">
    <property type="entry name" value="DOMON_CIL1_like"/>
    <property type="match status" value="1"/>
</dbReference>
<evidence type="ECO:0000259" key="16">
    <source>
        <dbReference type="PROSITE" id="PS50939"/>
    </source>
</evidence>
<dbReference type="PROSITE" id="PS50836">
    <property type="entry name" value="DOMON"/>
    <property type="match status" value="1"/>
</dbReference>
<keyword evidence="2 11" id="KW-0813">Transport</keyword>
<dbReference type="InterPro" id="IPR045265">
    <property type="entry name" value="AIR12_DOMON"/>
</dbReference>
<feature type="transmembrane region" description="Helical" evidence="13">
    <location>
        <begin position="317"/>
        <end position="340"/>
    </location>
</feature>
<dbReference type="Pfam" id="PF04526">
    <property type="entry name" value="DUF568"/>
    <property type="match status" value="1"/>
</dbReference>
<evidence type="ECO:0000313" key="18">
    <source>
        <dbReference type="Proteomes" id="UP000634136"/>
    </source>
</evidence>
<feature type="binding site" description="axial binding residue" evidence="12">
    <location>
        <position position="321"/>
    </location>
    <ligand>
        <name>heme b</name>
        <dbReference type="ChEBI" id="CHEBI:60344"/>
        <label>1</label>
    </ligand>
    <ligandPart>
        <name>Fe</name>
        <dbReference type="ChEBI" id="CHEBI:18248"/>
    </ligandPart>
</feature>
<evidence type="ECO:0000256" key="4">
    <source>
        <dbReference type="ARBA" id="ARBA00022692"/>
    </source>
</evidence>
<evidence type="ECO:0000256" key="3">
    <source>
        <dbReference type="ARBA" id="ARBA00022617"/>
    </source>
</evidence>
<evidence type="ECO:0000256" key="10">
    <source>
        <dbReference type="ARBA" id="ARBA00053871"/>
    </source>
</evidence>
<evidence type="ECO:0000256" key="8">
    <source>
        <dbReference type="ARBA" id="ARBA00022989"/>
    </source>
</evidence>
<dbReference type="AlphaFoldDB" id="A0A834TXK7"/>
<organism evidence="17 18">
    <name type="scientific">Senna tora</name>
    <dbReference type="NCBI Taxonomy" id="362788"/>
    <lineage>
        <taxon>Eukaryota</taxon>
        <taxon>Viridiplantae</taxon>
        <taxon>Streptophyta</taxon>
        <taxon>Embryophyta</taxon>
        <taxon>Tracheophyta</taxon>
        <taxon>Spermatophyta</taxon>
        <taxon>Magnoliopsida</taxon>
        <taxon>eudicotyledons</taxon>
        <taxon>Gunneridae</taxon>
        <taxon>Pentapetalae</taxon>
        <taxon>rosids</taxon>
        <taxon>fabids</taxon>
        <taxon>Fabales</taxon>
        <taxon>Fabaceae</taxon>
        <taxon>Caesalpinioideae</taxon>
        <taxon>Cassia clade</taxon>
        <taxon>Senna</taxon>
    </lineage>
</organism>
<dbReference type="PROSITE" id="PS50939">
    <property type="entry name" value="CYTOCHROME_B561"/>
    <property type="match status" value="1"/>
</dbReference>
<evidence type="ECO:0000256" key="12">
    <source>
        <dbReference type="PIRSR" id="PIRSR037471-1"/>
    </source>
</evidence>
<feature type="transmembrane region" description="Helical" evidence="13">
    <location>
        <begin position="217"/>
        <end position="235"/>
    </location>
</feature>
<dbReference type="InterPro" id="IPR005018">
    <property type="entry name" value="DOMON_domain"/>
</dbReference>
<feature type="binding site" description="axial binding residue" evidence="12">
    <location>
        <position position="216"/>
    </location>
    <ligand>
        <name>heme b</name>
        <dbReference type="ChEBI" id="CHEBI:60344"/>
        <label>1</label>
    </ligand>
    <ligandPart>
        <name>Fe</name>
        <dbReference type="ChEBI" id="CHEBI:18248"/>
    </ligandPart>
</feature>
<comment type="cofactor">
    <cofactor evidence="11">
        <name>heme b</name>
        <dbReference type="ChEBI" id="CHEBI:60344"/>
    </cofactor>
    <text evidence="11">Binds 2 heme b groups non-covalently.</text>
</comment>
<feature type="chain" id="PRO_5032406147" description="Cytochrome b561 and DOMON domain-containing protein" evidence="14">
    <location>
        <begin position="33"/>
        <end position="402"/>
    </location>
</feature>
<evidence type="ECO:0000256" key="9">
    <source>
        <dbReference type="ARBA" id="ARBA00023136"/>
    </source>
</evidence>
<feature type="transmembrane region" description="Helical" evidence="13">
    <location>
        <begin position="352"/>
        <end position="375"/>
    </location>
</feature>
<feature type="domain" description="DOMON" evidence="15">
    <location>
        <begin position="55"/>
        <end position="167"/>
    </location>
</feature>
<dbReference type="Proteomes" id="UP000634136">
    <property type="component" value="Unassembled WGS sequence"/>
</dbReference>
<proteinExistence type="predicted"/>
<gene>
    <name evidence="17" type="ORF">G2W53_017033</name>
</gene>
<dbReference type="CDD" id="cd08760">
    <property type="entry name" value="Cyt_b561_FRRS1_like"/>
    <property type="match status" value="1"/>
</dbReference>
<evidence type="ECO:0000256" key="7">
    <source>
        <dbReference type="ARBA" id="ARBA00022982"/>
    </source>
</evidence>
<dbReference type="InterPro" id="IPR006593">
    <property type="entry name" value="Cyt_b561/ferric_Rdtase_TM"/>
</dbReference>
<evidence type="ECO:0000256" key="14">
    <source>
        <dbReference type="SAM" id="SignalP"/>
    </source>
</evidence>
<dbReference type="FunFam" id="1.20.120.1770:FF:000007">
    <property type="entry name" value="Cytochrome b561 and DOMON domain-containing protein"/>
    <property type="match status" value="1"/>
</dbReference>
<sequence>MSFPPYSPPSSLFLILSLYTTTTMMLFSPVVSLSCTAQKFSNNNLYSNCVDLPVLNSFLHWSYDSSNSSLAVAFVAAPAKSGGWISWAVNPTGTGMVGAQSLIAFKNGGVMTVKTYNISSYTSIVPGKLSFEVWDMKAEESGGLMRIFAKIKVPEKAEKMNQVWQVGPSVTDGRPDQHGFETANLAAKGTLSLNGGGGQSFSGGGVDSRTKKKNIHGVLNVVSWGILFPLGVIISRYMRTFPSADPAWFYLHVSCQISAYVLGVAGWGTGLKLGSESKGIIYSGHRNIGIAVFVLATVQVFALFIRPKKDHKYRYYWNIYHHSFGYTIVILGIINIFRGFDILSPATKWKTAYIIVIAALGGIALVLEAITWIVVLRRKSNKSTKPFDGYNNGQSRQQPLSA</sequence>
<evidence type="ECO:0000259" key="15">
    <source>
        <dbReference type="PROSITE" id="PS50836"/>
    </source>
</evidence>
<keyword evidence="5 12" id="KW-0479">Metal-binding</keyword>
<evidence type="ECO:0000256" key="2">
    <source>
        <dbReference type="ARBA" id="ARBA00022448"/>
    </source>
</evidence>
<feature type="binding site" description="axial binding residue" evidence="12">
    <location>
        <position position="252"/>
    </location>
    <ligand>
        <name>heme b</name>
        <dbReference type="ChEBI" id="CHEBI:60344"/>
        <label>1</label>
    </ligand>
    <ligandPart>
        <name>Fe</name>
        <dbReference type="ChEBI" id="CHEBI:18248"/>
    </ligandPart>
</feature>
<comment type="function">
    <text evidence="10">May act as a catecholamine-responsive trans-membrane electron transporter.</text>
</comment>
<keyword evidence="4 13" id="KW-0812">Transmembrane</keyword>
<dbReference type="PIRSF" id="PIRSF037471">
    <property type="entry name" value="UCP037471"/>
    <property type="match status" value="1"/>
</dbReference>
<accession>A0A834TXK7</accession>
<reference evidence="17" key="1">
    <citation type="submission" date="2020-09" db="EMBL/GenBank/DDBJ databases">
        <title>Genome-Enabled Discovery of Anthraquinone Biosynthesis in Senna tora.</title>
        <authorList>
            <person name="Kang S.-H."/>
            <person name="Pandey R.P."/>
            <person name="Lee C.-M."/>
            <person name="Sim J.-S."/>
            <person name="Jeong J.-T."/>
            <person name="Choi B.-S."/>
            <person name="Jung M."/>
            <person name="Ginzburg D."/>
            <person name="Zhao K."/>
            <person name="Won S.Y."/>
            <person name="Oh T.-J."/>
            <person name="Yu Y."/>
            <person name="Kim N.-H."/>
            <person name="Lee O.R."/>
            <person name="Lee T.-H."/>
            <person name="Bashyal P."/>
            <person name="Kim T.-S."/>
            <person name="Lee W.-H."/>
            <person name="Kawkins C."/>
            <person name="Kim C.-K."/>
            <person name="Kim J.S."/>
            <person name="Ahn B.O."/>
            <person name="Rhee S.Y."/>
            <person name="Sohng J.K."/>
        </authorList>
    </citation>
    <scope>NUCLEOTIDE SEQUENCE</scope>
    <source>
        <tissue evidence="17">Leaf</tissue>
    </source>
</reference>
<dbReference type="Pfam" id="PF03188">
    <property type="entry name" value="Cytochrom_B561"/>
    <property type="match status" value="1"/>
</dbReference>
<dbReference type="EMBL" id="JAAIUW010000006">
    <property type="protein sequence ID" value="KAF7825869.1"/>
    <property type="molecule type" value="Genomic_DNA"/>
</dbReference>
<keyword evidence="9 11" id="KW-0472">Membrane</keyword>
<dbReference type="OrthoDB" id="2419613at2759"/>
<feature type="domain" description="Cytochrome b561" evidence="16">
    <location>
        <begin position="182"/>
        <end position="376"/>
    </location>
</feature>
<evidence type="ECO:0000256" key="13">
    <source>
        <dbReference type="SAM" id="Phobius"/>
    </source>
</evidence>
<keyword evidence="8 13" id="KW-1133">Transmembrane helix</keyword>
<keyword evidence="3" id="KW-0349">Heme</keyword>
<name>A0A834TXK7_9FABA</name>
<evidence type="ECO:0000256" key="11">
    <source>
        <dbReference type="PIRNR" id="PIRNR037471"/>
    </source>
</evidence>
<dbReference type="Gene3D" id="1.20.120.1770">
    <property type="match status" value="1"/>
</dbReference>
<keyword evidence="18" id="KW-1185">Reference proteome</keyword>
<evidence type="ECO:0000256" key="1">
    <source>
        <dbReference type="ARBA" id="ARBA00004141"/>
    </source>
</evidence>
<feature type="transmembrane region" description="Helical" evidence="13">
    <location>
        <begin position="288"/>
        <end position="305"/>
    </location>
</feature>
<evidence type="ECO:0000313" key="17">
    <source>
        <dbReference type="EMBL" id="KAF7825869.1"/>
    </source>
</evidence>
<keyword evidence="12" id="KW-0408">Iron</keyword>
<feature type="signal peptide" evidence="14">
    <location>
        <begin position="1"/>
        <end position="32"/>
    </location>
</feature>
<keyword evidence="6 14" id="KW-0732">Signal</keyword>
<protein>
    <recommendedName>
        <fullName evidence="11">Cytochrome b561 and DOMON domain-containing protein</fullName>
    </recommendedName>
</protein>
<dbReference type="InterPro" id="IPR017214">
    <property type="entry name" value="UCP037471"/>
</dbReference>
<evidence type="ECO:0000256" key="5">
    <source>
        <dbReference type="ARBA" id="ARBA00022723"/>
    </source>
</evidence>
<evidence type="ECO:0000256" key="6">
    <source>
        <dbReference type="ARBA" id="ARBA00022729"/>
    </source>
</evidence>
<dbReference type="SMART" id="SM00665">
    <property type="entry name" value="B561"/>
    <property type="match status" value="1"/>
</dbReference>
<feature type="binding site" description="axial binding residue" evidence="12">
    <location>
        <position position="285"/>
    </location>
    <ligand>
        <name>heme b</name>
        <dbReference type="ChEBI" id="CHEBI:60344"/>
        <label>1</label>
    </ligand>
    <ligandPart>
        <name>Fe</name>
        <dbReference type="ChEBI" id="CHEBI:18248"/>
    </ligandPart>
</feature>
<comment type="caution">
    <text evidence="17">The sequence shown here is derived from an EMBL/GenBank/DDBJ whole genome shotgun (WGS) entry which is preliminary data.</text>
</comment>